<gene>
    <name evidence="6" type="ORF">CEY16_14140</name>
</gene>
<dbReference type="GO" id="GO:0030420">
    <property type="term" value="P:establishment of competence for transformation"/>
    <property type="evidence" value="ECO:0007669"/>
    <property type="project" value="UniProtKB-KW"/>
</dbReference>
<sequence length="132" mass="13920">MLGQVRRLFKNQKGVTLVELLAVIIILGIIALIAVPAIASVIDDSRVDSINASAINYINAAELYKVTNDGSLPSSETDLADYINEKDGISFSGVTFDENTDGEITISGTGTYSGGGPSVTYSNETVSDISDR</sequence>
<keyword evidence="3" id="KW-0178">Competence</keyword>
<dbReference type="InterPro" id="IPR000983">
    <property type="entry name" value="Bac_GSPG_pilin"/>
</dbReference>
<comment type="subcellular location">
    <subcellularLocation>
        <location evidence="1">Cell surface</location>
    </subcellularLocation>
</comment>
<dbReference type="Pfam" id="PF07963">
    <property type="entry name" value="N_methyl"/>
    <property type="match status" value="1"/>
</dbReference>
<dbReference type="GO" id="GO:0015627">
    <property type="term" value="C:type II protein secretion system complex"/>
    <property type="evidence" value="ECO:0007669"/>
    <property type="project" value="InterPro"/>
</dbReference>
<comment type="caution">
    <text evidence="6">The sequence shown here is derived from an EMBL/GenBank/DDBJ whole genome shotgun (WGS) entry which is preliminary data.</text>
</comment>
<evidence type="ECO:0000313" key="7">
    <source>
        <dbReference type="Proteomes" id="UP000243524"/>
    </source>
</evidence>
<dbReference type="SUPFAM" id="SSF54523">
    <property type="entry name" value="Pili subunits"/>
    <property type="match status" value="1"/>
</dbReference>
<keyword evidence="7" id="KW-1185">Reference proteome</keyword>
<organism evidence="6 7">
    <name type="scientific">Halalkalibacillus sediminis</name>
    <dbReference type="NCBI Taxonomy" id="2018042"/>
    <lineage>
        <taxon>Bacteria</taxon>
        <taxon>Bacillati</taxon>
        <taxon>Bacillota</taxon>
        <taxon>Bacilli</taxon>
        <taxon>Bacillales</taxon>
        <taxon>Bacillaceae</taxon>
        <taxon>Halalkalibacillus</taxon>
    </lineage>
</organism>
<accession>A0A2I0QRI6</accession>
<feature type="compositionally biased region" description="Polar residues" evidence="4">
    <location>
        <begin position="123"/>
        <end position="132"/>
    </location>
</feature>
<protein>
    <submittedName>
        <fullName evidence="6">Pilus assembly protein</fullName>
    </submittedName>
</protein>
<keyword evidence="5" id="KW-0812">Transmembrane</keyword>
<evidence type="ECO:0000313" key="6">
    <source>
        <dbReference type="EMBL" id="PKR76942.1"/>
    </source>
</evidence>
<dbReference type="Gene3D" id="3.30.700.10">
    <property type="entry name" value="Glycoprotein, Type 4 Pilin"/>
    <property type="match status" value="1"/>
</dbReference>
<proteinExistence type="predicted"/>
<feature type="region of interest" description="Disordered" evidence="4">
    <location>
        <begin position="106"/>
        <end position="132"/>
    </location>
</feature>
<evidence type="ECO:0000256" key="2">
    <source>
        <dbReference type="ARBA" id="ARBA00022481"/>
    </source>
</evidence>
<feature type="transmembrane region" description="Helical" evidence="5">
    <location>
        <begin position="20"/>
        <end position="42"/>
    </location>
</feature>
<dbReference type="GO" id="GO:0009986">
    <property type="term" value="C:cell surface"/>
    <property type="evidence" value="ECO:0007669"/>
    <property type="project" value="UniProtKB-SubCell"/>
</dbReference>
<dbReference type="EMBL" id="PJNH01000004">
    <property type="protein sequence ID" value="PKR76942.1"/>
    <property type="molecule type" value="Genomic_DNA"/>
</dbReference>
<dbReference type="Proteomes" id="UP000243524">
    <property type="component" value="Unassembled WGS sequence"/>
</dbReference>
<dbReference type="InterPro" id="IPR012902">
    <property type="entry name" value="N_methyl_site"/>
</dbReference>
<evidence type="ECO:0000256" key="4">
    <source>
        <dbReference type="SAM" id="MobiDB-lite"/>
    </source>
</evidence>
<evidence type="ECO:0000256" key="1">
    <source>
        <dbReference type="ARBA" id="ARBA00004241"/>
    </source>
</evidence>
<evidence type="ECO:0000256" key="3">
    <source>
        <dbReference type="ARBA" id="ARBA00023287"/>
    </source>
</evidence>
<dbReference type="InterPro" id="IPR045584">
    <property type="entry name" value="Pilin-like"/>
</dbReference>
<dbReference type="NCBIfam" id="TIGR02532">
    <property type="entry name" value="IV_pilin_GFxxxE"/>
    <property type="match status" value="1"/>
</dbReference>
<keyword evidence="5" id="KW-0472">Membrane</keyword>
<dbReference type="PRINTS" id="PR00813">
    <property type="entry name" value="BCTERIALGSPG"/>
</dbReference>
<evidence type="ECO:0000256" key="5">
    <source>
        <dbReference type="SAM" id="Phobius"/>
    </source>
</evidence>
<name>A0A2I0QRI6_9BACI</name>
<keyword evidence="2" id="KW-0488">Methylation</keyword>
<dbReference type="AlphaFoldDB" id="A0A2I0QRI6"/>
<dbReference type="PROSITE" id="PS00409">
    <property type="entry name" value="PROKAR_NTER_METHYL"/>
    <property type="match status" value="1"/>
</dbReference>
<dbReference type="GO" id="GO:0015628">
    <property type="term" value="P:protein secretion by the type II secretion system"/>
    <property type="evidence" value="ECO:0007669"/>
    <property type="project" value="InterPro"/>
</dbReference>
<dbReference type="RefSeq" id="WP_101332692.1">
    <property type="nucleotide sequence ID" value="NZ_PJNH01000004.1"/>
</dbReference>
<keyword evidence="5" id="KW-1133">Transmembrane helix</keyword>
<reference evidence="6 7" key="1">
    <citation type="submission" date="2017-06" db="EMBL/GenBank/DDBJ databases">
        <title>the draft geome sequence of Illustriluteabacillus marina B3227.</title>
        <authorList>
            <person name="He R.-H."/>
            <person name="Du Z.-J."/>
        </authorList>
    </citation>
    <scope>NUCLEOTIDE SEQUENCE [LARGE SCALE GENOMIC DNA]</scope>
    <source>
        <strain evidence="6 7">B3227</strain>
    </source>
</reference>